<keyword evidence="1" id="KW-1133">Transmembrane helix</keyword>
<name>A0A1I1BK08_9BACT</name>
<dbReference type="EMBL" id="FOKK01000014">
    <property type="protein sequence ID" value="SFB50591.1"/>
    <property type="molecule type" value="Genomic_DNA"/>
</dbReference>
<evidence type="ECO:0000313" key="2">
    <source>
        <dbReference type="EMBL" id="SFB50591.1"/>
    </source>
</evidence>
<evidence type="ECO:0000256" key="1">
    <source>
        <dbReference type="SAM" id="Phobius"/>
    </source>
</evidence>
<dbReference type="AlphaFoldDB" id="A0A1I1BK08"/>
<sequence length="107" mass="11319">MKNSVSELVKELENNPALQDDFKKDPLGAVKKFENSGPVYLNDIWVYRIVIGVLGLVILSVIIGVIAIMASNIGEVDSKVPTLLTATCSAAIGALTGLLAPAPNRTN</sequence>
<keyword evidence="3" id="KW-1185">Reference proteome</keyword>
<proteinExistence type="predicted"/>
<keyword evidence="1" id="KW-0472">Membrane</keyword>
<protein>
    <submittedName>
        <fullName evidence="2">Uncharacterized protein</fullName>
    </submittedName>
</protein>
<gene>
    <name evidence="2" type="ORF">SAMN04489723_11484</name>
</gene>
<feature type="transmembrane region" description="Helical" evidence="1">
    <location>
        <begin position="45"/>
        <end position="70"/>
    </location>
</feature>
<keyword evidence="1" id="KW-0812">Transmembrane</keyword>
<organism evidence="2 3">
    <name type="scientific">Algoriphagus aquimarinus</name>
    <dbReference type="NCBI Taxonomy" id="237018"/>
    <lineage>
        <taxon>Bacteria</taxon>
        <taxon>Pseudomonadati</taxon>
        <taxon>Bacteroidota</taxon>
        <taxon>Cytophagia</taxon>
        <taxon>Cytophagales</taxon>
        <taxon>Cyclobacteriaceae</taxon>
        <taxon>Algoriphagus</taxon>
    </lineage>
</organism>
<evidence type="ECO:0000313" key="3">
    <source>
        <dbReference type="Proteomes" id="UP000198790"/>
    </source>
</evidence>
<feature type="transmembrane region" description="Helical" evidence="1">
    <location>
        <begin position="82"/>
        <end position="102"/>
    </location>
</feature>
<dbReference type="OrthoDB" id="1274746at2"/>
<dbReference type="Proteomes" id="UP000198790">
    <property type="component" value="Unassembled WGS sequence"/>
</dbReference>
<dbReference type="RefSeq" id="WP_092899479.1">
    <property type="nucleotide sequence ID" value="NZ_FOKK01000014.1"/>
</dbReference>
<accession>A0A1I1BK08</accession>
<dbReference type="STRING" id="237018.SAMN04489723_11484"/>
<reference evidence="2 3" key="1">
    <citation type="submission" date="2016-10" db="EMBL/GenBank/DDBJ databases">
        <authorList>
            <person name="de Groot N.N."/>
        </authorList>
    </citation>
    <scope>NUCLEOTIDE SEQUENCE [LARGE SCALE GENOMIC DNA]</scope>
    <source>
        <strain evidence="2 3">DSM 23399</strain>
    </source>
</reference>